<keyword evidence="2" id="KW-1185">Reference proteome</keyword>
<evidence type="ECO:0000313" key="2">
    <source>
        <dbReference type="Proteomes" id="UP000276133"/>
    </source>
</evidence>
<comment type="caution">
    <text evidence="1">The sequence shown here is derived from an EMBL/GenBank/DDBJ whole genome shotgun (WGS) entry which is preliminary data.</text>
</comment>
<gene>
    <name evidence="1" type="ORF">BpHYR1_010694</name>
</gene>
<organism evidence="1 2">
    <name type="scientific">Brachionus plicatilis</name>
    <name type="common">Marine rotifer</name>
    <name type="synonym">Brachionus muelleri</name>
    <dbReference type="NCBI Taxonomy" id="10195"/>
    <lineage>
        <taxon>Eukaryota</taxon>
        <taxon>Metazoa</taxon>
        <taxon>Spiralia</taxon>
        <taxon>Gnathifera</taxon>
        <taxon>Rotifera</taxon>
        <taxon>Eurotatoria</taxon>
        <taxon>Monogononta</taxon>
        <taxon>Pseudotrocha</taxon>
        <taxon>Ploima</taxon>
        <taxon>Brachionidae</taxon>
        <taxon>Brachionus</taxon>
    </lineage>
</organism>
<sequence length="77" mass="8851">MLKIDQYFKMVSNNQTFTVDAALNVAPFCIHRITFKLLETDSIEVDLKPKQGYISGKKYLKLGKGTNSDKQFFKCKN</sequence>
<proteinExistence type="predicted"/>
<name>A0A3M7SVJ1_BRAPC</name>
<protein>
    <submittedName>
        <fullName evidence="1">Uncharacterized protein</fullName>
    </submittedName>
</protein>
<dbReference type="Proteomes" id="UP000276133">
    <property type="component" value="Unassembled WGS sequence"/>
</dbReference>
<evidence type="ECO:0000313" key="1">
    <source>
        <dbReference type="EMBL" id="RNA39712.1"/>
    </source>
</evidence>
<accession>A0A3M7SVJ1</accession>
<dbReference type="AlphaFoldDB" id="A0A3M7SVJ1"/>
<dbReference type="EMBL" id="REGN01000714">
    <property type="protein sequence ID" value="RNA39712.1"/>
    <property type="molecule type" value="Genomic_DNA"/>
</dbReference>
<reference evidence="1 2" key="1">
    <citation type="journal article" date="2018" name="Sci. Rep.">
        <title>Genomic signatures of local adaptation to the degree of environmental predictability in rotifers.</title>
        <authorList>
            <person name="Franch-Gras L."/>
            <person name="Hahn C."/>
            <person name="Garcia-Roger E.M."/>
            <person name="Carmona M.J."/>
            <person name="Serra M."/>
            <person name="Gomez A."/>
        </authorList>
    </citation>
    <scope>NUCLEOTIDE SEQUENCE [LARGE SCALE GENOMIC DNA]</scope>
    <source>
        <strain evidence="1">HYR1</strain>
    </source>
</reference>